<dbReference type="RefSeq" id="WP_121907543.1">
    <property type="nucleotide sequence ID" value="NZ_REFC01000013.1"/>
</dbReference>
<dbReference type="OrthoDB" id="813088at2"/>
<organism evidence="1 2">
    <name type="scientific">Ulvibacter antarcticus</name>
    <dbReference type="NCBI Taxonomy" id="442714"/>
    <lineage>
        <taxon>Bacteria</taxon>
        <taxon>Pseudomonadati</taxon>
        <taxon>Bacteroidota</taxon>
        <taxon>Flavobacteriia</taxon>
        <taxon>Flavobacteriales</taxon>
        <taxon>Flavobacteriaceae</taxon>
        <taxon>Ulvibacter</taxon>
    </lineage>
</organism>
<evidence type="ECO:0000313" key="2">
    <source>
        <dbReference type="Proteomes" id="UP000271339"/>
    </source>
</evidence>
<protein>
    <submittedName>
        <fullName evidence="1">Uncharacterized protein</fullName>
    </submittedName>
</protein>
<evidence type="ECO:0000313" key="1">
    <source>
        <dbReference type="EMBL" id="RMA58595.1"/>
    </source>
</evidence>
<accession>A0A3L9YKE9</accession>
<dbReference type="SUPFAM" id="SSF52540">
    <property type="entry name" value="P-loop containing nucleoside triphosphate hydrolases"/>
    <property type="match status" value="1"/>
</dbReference>
<sequence>MIKKFQEYLLAYIKALKAINTSESLTSFILKDSASIVTGFIEIADEALKASFENSNTSEAIEIYFINYQLPEEIKDLTILHRNVLLELQKTALLNKENEIDISTTERHFLASKEVLANASNQLVSFIDNELSKLSRDKNSVKKMSRNLKLHTNPWPVYKAQLEALLDQFIKIDNSKIKLFQTIPQLANLTEIVERVKIDNTLLYNTLEADCRYIKEALSSKSNPQALFTRIDDIMEQLDELGNNTEIFTEKLQDTIRDLEFCECFVSAKDGVLQRREISMSKAVQKWFDYKILPDLFDLMAHEKTVKAKIRITLINLKNSLLMSKSSEQFEEKDTFIRAVEKLETDLKLHKNTGTELSEQIYQKANNELKLTRFVNSEPFLEIPINTTITSSLTLSKNNIYKRLRKKSEKLISFFNTRYEQSVYLESFSEIEVTTKSIAHRMFKEDNEHYDVLFLNRNFIGDLFLVSRDLQEEKLKEAVTLWNSGFNKAVLIYGDRLSGRSTFLNNTAKNFFGNDIVNLKPNSLATIDGRKFTTTFNLAEALEYVKNNNSKSTRPAILIDDLELWCDSEYSLLENTRALISFVEKESDDAFVMATTTNAMKGHLDHRVDFSNVFNTLINVSEMDSDEIQAALLLRHGAAHRTLVTENGLTVSKKKIEKTIALLIRKHYHNIGEVLQSWTYNTFIQNGEEVLFKSKEHEFLDFFTQEELIILKQALLFKNISEVGLKRVTASGYDAHYKSAVRRLINSKVLLRDQKGNLSINQVVGQDVSRLLSKKMYLEN</sequence>
<dbReference type="Gene3D" id="3.40.50.300">
    <property type="entry name" value="P-loop containing nucleotide triphosphate hydrolases"/>
    <property type="match status" value="1"/>
</dbReference>
<reference evidence="1 2" key="1">
    <citation type="submission" date="2018-10" db="EMBL/GenBank/DDBJ databases">
        <title>Genomic Encyclopedia of Archaeal and Bacterial Type Strains, Phase II (KMG-II): from individual species to whole genera.</title>
        <authorList>
            <person name="Goeker M."/>
        </authorList>
    </citation>
    <scope>NUCLEOTIDE SEQUENCE [LARGE SCALE GENOMIC DNA]</scope>
    <source>
        <strain evidence="1 2">DSM 23424</strain>
    </source>
</reference>
<name>A0A3L9YKE9_9FLAO</name>
<dbReference type="Proteomes" id="UP000271339">
    <property type="component" value="Unassembled WGS sequence"/>
</dbReference>
<keyword evidence="2" id="KW-1185">Reference proteome</keyword>
<dbReference type="InterPro" id="IPR027417">
    <property type="entry name" value="P-loop_NTPase"/>
</dbReference>
<proteinExistence type="predicted"/>
<dbReference type="EMBL" id="REFC01000013">
    <property type="protein sequence ID" value="RMA58595.1"/>
    <property type="molecule type" value="Genomic_DNA"/>
</dbReference>
<comment type="caution">
    <text evidence="1">The sequence shown here is derived from an EMBL/GenBank/DDBJ whole genome shotgun (WGS) entry which is preliminary data.</text>
</comment>
<gene>
    <name evidence="1" type="ORF">BXY75_1968</name>
</gene>
<dbReference type="AlphaFoldDB" id="A0A3L9YKE9"/>